<feature type="region of interest" description="Disordered" evidence="9">
    <location>
        <begin position="1"/>
        <end position="69"/>
    </location>
</feature>
<keyword evidence="6 10" id="KW-1133">Transmembrane helix</keyword>
<dbReference type="EMBL" id="LCWF01000180">
    <property type="protein sequence ID" value="KKY15636.1"/>
    <property type="molecule type" value="Genomic_DNA"/>
</dbReference>
<gene>
    <name evidence="11" type="ORF">UCRPC4_g06223</name>
</gene>
<evidence type="ECO:0000256" key="3">
    <source>
        <dbReference type="ARBA" id="ARBA00017689"/>
    </source>
</evidence>
<evidence type="ECO:0000256" key="7">
    <source>
        <dbReference type="ARBA" id="ARBA00023128"/>
    </source>
</evidence>
<keyword evidence="12" id="KW-1185">Reference proteome</keyword>
<proteinExistence type="inferred from homology"/>
<protein>
    <recommendedName>
        <fullName evidence="3">Cytochrome c oxidase assembly protein COX20, mitochondrial</fullName>
    </recommendedName>
</protein>
<evidence type="ECO:0000313" key="11">
    <source>
        <dbReference type="EMBL" id="KKY15636.1"/>
    </source>
</evidence>
<organism evidence="11 12">
    <name type="scientific">Phaeomoniella chlamydospora</name>
    <name type="common">Phaeoacremonium chlamydosporum</name>
    <dbReference type="NCBI Taxonomy" id="158046"/>
    <lineage>
        <taxon>Eukaryota</taxon>
        <taxon>Fungi</taxon>
        <taxon>Dikarya</taxon>
        <taxon>Ascomycota</taxon>
        <taxon>Pezizomycotina</taxon>
        <taxon>Eurotiomycetes</taxon>
        <taxon>Chaetothyriomycetidae</taxon>
        <taxon>Phaeomoniellales</taxon>
        <taxon>Phaeomoniellaceae</taxon>
        <taxon>Phaeomoniella</taxon>
    </lineage>
</organism>
<evidence type="ECO:0000256" key="6">
    <source>
        <dbReference type="ARBA" id="ARBA00022989"/>
    </source>
</evidence>
<comment type="similarity">
    <text evidence="2">Belongs to the COX20 family.</text>
</comment>
<evidence type="ECO:0000256" key="5">
    <source>
        <dbReference type="ARBA" id="ARBA00022792"/>
    </source>
</evidence>
<feature type="transmembrane region" description="Helical" evidence="10">
    <location>
        <begin position="98"/>
        <end position="116"/>
    </location>
</feature>
<dbReference type="InterPro" id="IPR022533">
    <property type="entry name" value="Cox20"/>
</dbReference>
<name>A0A0G2DZR7_PHACM</name>
<feature type="compositionally biased region" description="Polar residues" evidence="9">
    <location>
        <begin position="1"/>
        <end position="15"/>
    </location>
</feature>
<evidence type="ECO:0000256" key="1">
    <source>
        <dbReference type="ARBA" id="ARBA00004273"/>
    </source>
</evidence>
<keyword evidence="5" id="KW-0999">Mitochondrion inner membrane</keyword>
<dbReference type="Proteomes" id="UP000053317">
    <property type="component" value="Unassembled WGS sequence"/>
</dbReference>
<dbReference type="GO" id="GO:0033617">
    <property type="term" value="P:mitochondrial respiratory chain complex IV assembly"/>
    <property type="evidence" value="ECO:0007669"/>
    <property type="project" value="InterPro"/>
</dbReference>
<reference evidence="11 12" key="2">
    <citation type="submission" date="2015-05" db="EMBL/GenBank/DDBJ databases">
        <authorList>
            <person name="Morales-Cruz A."/>
            <person name="Amrine K.C."/>
            <person name="Cantu D."/>
        </authorList>
    </citation>
    <scope>NUCLEOTIDE SEQUENCE [LARGE SCALE GENOMIC DNA]</scope>
    <source>
        <strain evidence="11">UCRPC4</strain>
    </source>
</reference>
<evidence type="ECO:0000256" key="4">
    <source>
        <dbReference type="ARBA" id="ARBA00022692"/>
    </source>
</evidence>
<comment type="subcellular location">
    <subcellularLocation>
        <location evidence="1">Mitochondrion inner membrane</location>
    </subcellularLocation>
</comment>
<sequence length="118" mass="12479">MASNTPDNNGASADSSVHPLPESGSQAGRRKPKHDFTQTQAGKLWDAFGNPEQPVNTMPGGTYNTAGGRPTDYTWKDVFTFGKTDIERFYKGGCSRDALLVGIGAGGSVGGLMWILKG</sequence>
<evidence type="ECO:0000256" key="9">
    <source>
        <dbReference type="SAM" id="MobiDB-lite"/>
    </source>
</evidence>
<dbReference type="Pfam" id="PF12597">
    <property type="entry name" value="Cox20"/>
    <property type="match status" value="1"/>
</dbReference>
<reference evidence="11 12" key="1">
    <citation type="submission" date="2015-05" db="EMBL/GenBank/DDBJ databases">
        <title>Distinctive expansion of gene families associated with plant cell wall degradation and secondary metabolism in the genomes of grapevine trunk pathogens.</title>
        <authorList>
            <person name="Lawrence D.P."/>
            <person name="Travadon R."/>
            <person name="Rolshausen P.E."/>
            <person name="Baumgartner K."/>
        </authorList>
    </citation>
    <scope>NUCLEOTIDE SEQUENCE [LARGE SCALE GENOMIC DNA]</scope>
    <source>
        <strain evidence="11">UCRPC4</strain>
    </source>
</reference>
<dbReference type="AlphaFoldDB" id="A0A0G2DZR7"/>
<dbReference type="GO" id="GO:0005743">
    <property type="term" value="C:mitochondrial inner membrane"/>
    <property type="evidence" value="ECO:0007669"/>
    <property type="project" value="UniProtKB-SubCell"/>
</dbReference>
<evidence type="ECO:0000256" key="10">
    <source>
        <dbReference type="SAM" id="Phobius"/>
    </source>
</evidence>
<evidence type="ECO:0000313" key="12">
    <source>
        <dbReference type="Proteomes" id="UP000053317"/>
    </source>
</evidence>
<accession>A0A0G2DZR7</accession>
<evidence type="ECO:0000256" key="2">
    <source>
        <dbReference type="ARBA" id="ARBA00009575"/>
    </source>
</evidence>
<comment type="caution">
    <text evidence="11">The sequence shown here is derived from an EMBL/GenBank/DDBJ whole genome shotgun (WGS) entry which is preliminary data.</text>
</comment>
<keyword evidence="7" id="KW-0496">Mitochondrion</keyword>
<keyword evidence="4 10" id="KW-0812">Transmembrane</keyword>
<keyword evidence="8 10" id="KW-0472">Membrane</keyword>
<dbReference type="OrthoDB" id="14603at2759"/>
<evidence type="ECO:0000256" key="8">
    <source>
        <dbReference type="ARBA" id="ARBA00023136"/>
    </source>
</evidence>